<keyword evidence="3" id="KW-1185">Reference proteome</keyword>
<sequence length="772" mass="81850">MTSSVDKGTMVGSDNSKDAPSKPRQVPAKRPPFPTPAPSALQPATTAPTSSSSSSSLPSSSRVTSPLAYTSVIDSPLLPFIPLAAPQIGNIRAGLKRRRSSFPPAAIPGSSLAHEYPWVVGGTPAGKTFHHDIKADWNVPLPVPNLAPETVNSNVPTFSSLLHFDPTPLHTPTNLLSSLLFPTVQSADSANVMVPIADSSVGGPSTPKDTPRSPGTIARFGADLAWKTILGSVVEVEGVGEIEVTKVMLEVWRRGGGDVVTSQNLWLNIVIALQLPSQTVGARIPTPSTESAAALQKVYNLTLRPWEASIFCGLLANYTSPSSASSSGHRRASTPVYGPATPTKELDLSQWTNFSPGTNDLSSLLGVGITPKHTINVPSSLGQFEFHAEADRRTSSAEQSVNGLEALLAEIEEGHAANERAAVTEDGETENTYGNDVLFKAKRAQPSRQPSLYQLPTPNTDTTSPAGLERRHSSSAPGSCALSPEHAASPYVTASTTASAVSRAIPSVAAPAATEGSQGPRVAPPTSVPMPTSTFVPPPPMCMFFSPQFRDLEKGKVGVWKGDLEITGRGGGRFSILIVGEENTGHLWQSHLWPTKISYPPEPAAEGQTTTSSCTSTMIPVSHLAREGFTPITMGMVLCNDANISEYVAMVQGFHAEGVAFHLPNPAKLPIVFLPAKFDSADPLQRLGIAFMSKPGMPLPKPVSIAVKQQAAKTVAAEQDRKRKRQRRQSAPAKASVGSHRRRKSEISENDGPEVVRLDSPKESAIDEEEDD</sequence>
<evidence type="ECO:0000313" key="2">
    <source>
        <dbReference type="EMBL" id="ORX35785.1"/>
    </source>
</evidence>
<dbReference type="GO" id="GO:0003677">
    <property type="term" value="F:DNA binding"/>
    <property type="evidence" value="ECO:0007669"/>
    <property type="project" value="InterPro"/>
</dbReference>
<proteinExistence type="predicted"/>
<dbReference type="AlphaFoldDB" id="A0A1Y1UFD0"/>
<dbReference type="RefSeq" id="XP_021869949.1">
    <property type="nucleotide sequence ID" value="XM_022018860.1"/>
</dbReference>
<feature type="compositionally biased region" description="Polar residues" evidence="1">
    <location>
        <begin position="446"/>
        <end position="465"/>
    </location>
</feature>
<dbReference type="Proteomes" id="UP000193218">
    <property type="component" value="Unassembled WGS sequence"/>
</dbReference>
<evidence type="ECO:0000313" key="3">
    <source>
        <dbReference type="Proteomes" id="UP000193218"/>
    </source>
</evidence>
<evidence type="ECO:0000256" key="1">
    <source>
        <dbReference type="SAM" id="MobiDB-lite"/>
    </source>
</evidence>
<dbReference type="Gene3D" id="1.10.150.60">
    <property type="entry name" value="ARID DNA-binding domain"/>
    <property type="match status" value="1"/>
</dbReference>
<feature type="region of interest" description="Disordered" evidence="1">
    <location>
        <begin position="714"/>
        <end position="772"/>
    </location>
</feature>
<comment type="caution">
    <text evidence="2">The sequence shown here is derived from an EMBL/GenBank/DDBJ whole genome shotgun (WGS) entry which is preliminary data.</text>
</comment>
<dbReference type="OrthoDB" id="2592275at2759"/>
<dbReference type="SUPFAM" id="SSF46774">
    <property type="entry name" value="ARID-like"/>
    <property type="match status" value="1"/>
</dbReference>
<dbReference type="InParanoid" id="A0A1Y1UFD0"/>
<dbReference type="GeneID" id="33560669"/>
<dbReference type="EMBL" id="NBSH01000010">
    <property type="protein sequence ID" value="ORX35785.1"/>
    <property type="molecule type" value="Genomic_DNA"/>
</dbReference>
<feature type="region of interest" description="Disordered" evidence="1">
    <location>
        <begin position="442"/>
        <end position="483"/>
    </location>
</feature>
<feature type="compositionally biased region" description="Low complexity" evidence="1">
    <location>
        <begin position="38"/>
        <end position="62"/>
    </location>
</feature>
<feature type="region of interest" description="Disordered" evidence="1">
    <location>
        <begin position="510"/>
        <end position="533"/>
    </location>
</feature>
<reference evidence="2 3" key="1">
    <citation type="submission" date="2017-03" db="EMBL/GenBank/DDBJ databases">
        <title>Widespread Adenine N6-methylation of Active Genes in Fungi.</title>
        <authorList>
            <consortium name="DOE Joint Genome Institute"/>
            <person name="Mondo S.J."/>
            <person name="Dannebaum R.O."/>
            <person name="Kuo R.C."/>
            <person name="Louie K.B."/>
            <person name="Bewick A.J."/>
            <person name="Labutti K."/>
            <person name="Haridas S."/>
            <person name="Kuo A."/>
            <person name="Salamov A."/>
            <person name="Ahrendt S.R."/>
            <person name="Lau R."/>
            <person name="Bowen B.P."/>
            <person name="Lipzen A."/>
            <person name="Sullivan W."/>
            <person name="Andreopoulos W.B."/>
            <person name="Clum A."/>
            <person name="Lindquist E."/>
            <person name="Daum C."/>
            <person name="Northen T.R."/>
            <person name="Ramamoorthy G."/>
            <person name="Schmitz R.J."/>
            <person name="Gryganskyi A."/>
            <person name="Culley D."/>
            <person name="Magnuson J."/>
            <person name="James T.Y."/>
            <person name="O'Malley M.A."/>
            <person name="Stajich J.E."/>
            <person name="Spatafora J.W."/>
            <person name="Visel A."/>
            <person name="Grigoriev I.V."/>
        </authorList>
    </citation>
    <scope>NUCLEOTIDE SEQUENCE [LARGE SCALE GENOMIC DNA]</scope>
    <source>
        <strain evidence="2 3">NRRL Y-17943</strain>
    </source>
</reference>
<dbReference type="InterPro" id="IPR036431">
    <property type="entry name" value="ARID_dom_sf"/>
</dbReference>
<feature type="region of interest" description="Disordered" evidence="1">
    <location>
        <begin position="321"/>
        <end position="341"/>
    </location>
</feature>
<feature type="compositionally biased region" description="Basic and acidic residues" evidence="1">
    <location>
        <begin position="754"/>
        <end position="765"/>
    </location>
</feature>
<accession>A0A1Y1UFD0</accession>
<feature type="region of interest" description="Disordered" evidence="1">
    <location>
        <begin position="1"/>
        <end position="62"/>
    </location>
</feature>
<name>A0A1Y1UFD0_9TREE</name>
<protein>
    <submittedName>
        <fullName evidence="2">Uncharacterized protein</fullName>
    </submittedName>
</protein>
<dbReference type="STRING" id="4999.A0A1Y1UFD0"/>
<gene>
    <name evidence="2" type="ORF">BD324DRAFT_657237</name>
</gene>
<organism evidence="2 3">
    <name type="scientific">Kockovaella imperatae</name>
    <dbReference type="NCBI Taxonomy" id="4999"/>
    <lineage>
        <taxon>Eukaryota</taxon>
        <taxon>Fungi</taxon>
        <taxon>Dikarya</taxon>
        <taxon>Basidiomycota</taxon>
        <taxon>Agaricomycotina</taxon>
        <taxon>Tremellomycetes</taxon>
        <taxon>Tremellales</taxon>
        <taxon>Cuniculitremaceae</taxon>
        <taxon>Kockovaella</taxon>
    </lineage>
</organism>